<reference evidence="1 2" key="1">
    <citation type="journal article" date="2018" name="Front. Plant Sci.">
        <title>Red Clover (Trifolium pratense) and Zigzag Clover (T. medium) - A Picture of Genomic Similarities and Differences.</title>
        <authorList>
            <person name="Dluhosova J."/>
            <person name="Istvanek J."/>
            <person name="Nedelnik J."/>
            <person name="Repkova J."/>
        </authorList>
    </citation>
    <scope>NUCLEOTIDE SEQUENCE [LARGE SCALE GENOMIC DNA]</scope>
    <source>
        <strain evidence="2">cv. 10/8</strain>
        <tissue evidence="1">Leaf</tissue>
    </source>
</reference>
<dbReference type="AlphaFoldDB" id="A0A392S7P8"/>
<dbReference type="Proteomes" id="UP000265520">
    <property type="component" value="Unassembled WGS sequence"/>
</dbReference>
<keyword evidence="2" id="KW-1185">Reference proteome</keyword>
<evidence type="ECO:0000313" key="2">
    <source>
        <dbReference type="Proteomes" id="UP000265520"/>
    </source>
</evidence>
<dbReference type="EMBL" id="LXQA010336033">
    <property type="protein sequence ID" value="MCI44848.1"/>
    <property type="molecule type" value="Genomic_DNA"/>
</dbReference>
<accession>A0A392S7P8</accession>
<name>A0A392S7P8_9FABA</name>
<feature type="non-terminal residue" evidence="1">
    <location>
        <position position="66"/>
    </location>
</feature>
<proteinExistence type="predicted"/>
<comment type="caution">
    <text evidence="1">The sequence shown here is derived from an EMBL/GenBank/DDBJ whole genome shotgun (WGS) entry which is preliminary data.</text>
</comment>
<evidence type="ECO:0000313" key="1">
    <source>
        <dbReference type="EMBL" id="MCI44848.1"/>
    </source>
</evidence>
<protein>
    <submittedName>
        <fullName evidence="1">Uncharacterized protein</fullName>
    </submittedName>
</protein>
<organism evidence="1 2">
    <name type="scientific">Trifolium medium</name>
    <dbReference type="NCBI Taxonomy" id="97028"/>
    <lineage>
        <taxon>Eukaryota</taxon>
        <taxon>Viridiplantae</taxon>
        <taxon>Streptophyta</taxon>
        <taxon>Embryophyta</taxon>
        <taxon>Tracheophyta</taxon>
        <taxon>Spermatophyta</taxon>
        <taxon>Magnoliopsida</taxon>
        <taxon>eudicotyledons</taxon>
        <taxon>Gunneridae</taxon>
        <taxon>Pentapetalae</taxon>
        <taxon>rosids</taxon>
        <taxon>fabids</taxon>
        <taxon>Fabales</taxon>
        <taxon>Fabaceae</taxon>
        <taxon>Papilionoideae</taxon>
        <taxon>50 kb inversion clade</taxon>
        <taxon>NPAAA clade</taxon>
        <taxon>Hologalegina</taxon>
        <taxon>IRL clade</taxon>
        <taxon>Trifolieae</taxon>
        <taxon>Trifolium</taxon>
    </lineage>
</organism>
<sequence>MGQKMGQISQSSRKPEEVKWINIPRVPKVEEGNKKSCVKEDIPREWDMCYAFHKEQQMHDKKSETL</sequence>